<keyword evidence="2" id="KW-1185">Reference proteome</keyword>
<sequence>MRDSQYGVPIERCGDELSTLARTVVARLAARSGRALQQIDPDLVFAMARAVASVDPALYDALRPEIRRARISDIDLVDSYFPAVARLLGCDWAEDRAGWAEVTIGLARLQSLVHQIGLGWDGSTAVDGASVLIVLPEGEQHSFGAQVLAGQLRRQGISVHLQIGTRLAVLRTLVQERQYDCAMVSVGCETKLELGRKIVKALKEASGGRLWVAVGGAVLDRVSNAAQLTGADIATSDPGQALAGAQLGTAGAAWKVSAITEAADRRLVAP</sequence>
<dbReference type="RefSeq" id="WP_125326909.1">
    <property type="nucleotide sequence ID" value="NZ_CP034328.1"/>
</dbReference>
<dbReference type="InterPro" id="IPR036724">
    <property type="entry name" value="Cobalamin-bd_sf"/>
</dbReference>
<accession>A0A3S8UAP5</accession>
<dbReference type="KEGG" id="taw:EI545_18845"/>
<name>A0A3S8UAP5_9RHOB</name>
<protein>
    <recommendedName>
        <fullName evidence="3">B12-binding domain-containing protein</fullName>
    </recommendedName>
</protein>
<evidence type="ECO:0000313" key="2">
    <source>
        <dbReference type="Proteomes" id="UP000282002"/>
    </source>
</evidence>
<dbReference type="SUPFAM" id="SSF52242">
    <property type="entry name" value="Cobalamin (vitamin B12)-binding domain"/>
    <property type="match status" value="1"/>
</dbReference>
<gene>
    <name evidence="1" type="ORF">EI545_18845</name>
</gene>
<dbReference type="GO" id="GO:0046872">
    <property type="term" value="F:metal ion binding"/>
    <property type="evidence" value="ECO:0007669"/>
    <property type="project" value="InterPro"/>
</dbReference>
<dbReference type="Gene3D" id="3.40.50.280">
    <property type="entry name" value="Cobalamin-binding domain"/>
    <property type="match status" value="1"/>
</dbReference>
<dbReference type="AlphaFoldDB" id="A0A3S8UAP5"/>
<organism evidence="1 2">
    <name type="scientific">Tabrizicola piscis</name>
    <dbReference type="NCBI Taxonomy" id="2494374"/>
    <lineage>
        <taxon>Bacteria</taxon>
        <taxon>Pseudomonadati</taxon>
        <taxon>Pseudomonadota</taxon>
        <taxon>Alphaproteobacteria</taxon>
        <taxon>Rhodobacterales</taxon>
        <taxon>Paracoccaceae</taxon>
        <taxon>Tabrizicola</taxon>
    </lineage>
</organism>
<evidence type="ECO:0008006" key="3">
    <source>
        <dbReference type="Google" id="ProtNLM"/>
    </source>
</evidence>
<dbReference type="EMBL" id="CP034328">
    <property type="protein sequence ID" value="AZL60697.1"/>
    <property type="molecule type" value="Genomic_DNA"/>
</dbReference>
<dbReference type="Proteomes" id="UP000282002">
    <property type="component" value="Chromosome"/>
</dbReference>
<reference evidence="1 2" key="1">
    <citation type="submission" date="2018-12" db="EMBL/GenBank/DDBJ databases">
        <title>Complete genome sequencing of Tabrizicola sp. K13M18.</title>
        <authorList>
            <person name="Bae J.-W."/>
        </authorList>
    </citation>
    <scope>NUCLEOTIDE SEQUENCE [LARGE SCALE GENOMIC DNA]</scope>
    <source>
        <strain evidence="1 2">K13M18</strain>
    </source>
</reference>
<proteinExistence type="predicted"/>
<dbReference type="OrthoDB" id="5498228at2"/>
<dbReference type="GO" id="GO:0031419">
    <property type="term" value="F:cobalamin binding"/>
    <property type="evidence" value="ECO:0007669"/>
    <property type="project" value="InterPro"/>
</dbReference>
<evidence type="ECO:0000313" key="1">
    <source>
        <dbReference type="EMBL" id="AZL60697.1"/>
    </source>
</evidence>